<accession>A0A067LUE3</accession>
<dbReference type="PROSITE" id="PS50600">
    <property type="entry name" value="ULP_PROTEASE"/>
    <property type="match status" value="1"/>
</dbReference>
<evidence type="ECO:0000259" key="5">
    <source>
        <dbReference type="PROSITE" id="PS50600"/>
    </source>
</evidence>
<keyword evidence="3" id="KW-0378">Hydrolase</keyword>
<keyword evidence="4" id="KW-0788">Thiol protease</keyword>
<dbReference type="GO" id="GO:0005634">
    <property type="term" value="C:nucleus"/>
    <property type="evidence" value="ECO:0007669"/>
    <property type="project" value="TreeGrafter"/>
</dbReference>
<dbReference type="SUPFAM" id="SSF54001">
    <property type="entry name" value="Cysteine proteinases"/>
    <property type="match status" value="1"/>
</dbReference>
<dbReference type="Proteomes" id="UP000027195">
    <property type="component" value="Unassembled WGS sequence"/>
</dbReference>
<dbReference type="Gene3D" id="3.40.395.10">
    <property type="entry name" value="Adenoviral Proteinase, Chain A"/>
    <property type="match status" value="1"/>
</dbReference>
<dbReference type="PANTHER" id="PTHR12606:SF141">
    <property type="entry name" value="GH15225P-RELATED"/>
    <property type="match status" value="1"/>
</dbReference>
<protein>
    <recommendedName>
        <fullName evidence="5">Ubiquitin-like protease family profile domain-containing protein</fullName>
    </recommendedName>
</protein>
<evidence type="ECO:0000313" key="7">
    <source>
        <dbReference type="Proteomes" id="UP000027195"/>
    </source>
</evidence>
<dbReference type="GO" id="GO:0006508">
    <property type="term" value="P:proteolysis"/>
    <property type="evidence" value="ECO:0007669"/>
    <property type="project" value="UniProtKB-KW"/>
</dbReference>
<evidence type="ECO:0000313" key="6">
    <source>
        <dbReference type="EMBL" id="KDQ05825.1"/>
    </source>
</evidence>
<evidence type="ECO:0000256" key="1">
    <source>
        <dbReference type="ARBA" id="ARBA00005234"/>
    </source>
</evidence>
<keyword evidence="7" id="KW-1185">Reference proteome</keyword>
<comment type="similarity">
    <text evidence="1">Belongs to the peptidase C48 family.</text>
</comment>
<sequence>MISPALNNPVALDHSHIKNRLSFEKFPSVFRRLPYLTSRLFSTDKTHYPKIPNSSFSPAENVCGSAIDNTVTISDGLHTPHAALLAHGPSHTLEATQSILQDGTDGFTVFLKGITSGTLTLFVYPSSCAADIRTLLIRHYPSLSSVSFQFYFDSSSPAPLPDDCELSAMGIEPMATLHLRFSVLGGYYSDTESDKSDDSCSSSLPLAPEHRLEPVSIFPRGFTHRASCVNDVNHLDNTPCPRGVLKIPPPARIICDPAPSLSVPTFMQLTCAVFSPAVLLIHPALDDTDHTPPPVFSDLDPNFMLDTMSADFNSTLELIAHICIRHRGFFAALSSESARKHVGSILIPHIDPQLRFPPWITHFIHSLNALSSVQSASTLVAQTHTRLRALDWNTMLPGFTHSIPLFTLDCAALLGTSWVSSDIIDACGEYLIMKQHFESRAYIANTHIVRILQGLRATTLRYNKPPHLREFDRLLSSGAIQTLFIPIHTPSHWSLLCVDLVTREYWYVDPRSLRSELPELQFGCVRWWLDAVAPGSTFLRTNPPFRPPTQTDTYSCGIIVMSMMAYCILGQPLWSVETREIHRIVWFLLLTDAFRHEDDEVRSALIAGATASATTIHTSSPNPCMVLRMHFYSE</sequence>
<keyword evidence="2" id="KW-0645">Protease</keyword>
<evidence type="ECO:0000256" key="2">
    <source>
        <dbReference type="ARBA" id="ARBA00022670"/>
    </source>
</evidence>
<dbReference type="InParanoid" id="A0A067LUE3"/>
<gene>
    <name evidence="6" type="ORF">BOTBODRAFT_182187</name>
</gene>
<dbReference type="AlphaFoldDB" id="A0A067LUE3"/>
<name>A0A067LUE3_BOTB1</name>
<evidence type="ECO:0000256" key="3">
    <source>
        <dbReference type="ARBA" id="ARBA00022801"/>
    </source>
</evidence>
<feature type="domain" description="Ubiquitin-like protease family profile" evidence="5">
    <location>
        <begin position="403"/>
        <end position="567"/>
    </location>
</feature>
<dbReference type="PANTHER" id="PTHR12606">
    <property type="entry name" value="SENTRIN/SUMO-SPECIFIC PROTEASE"/>
    <property type="match status" value="1"/>
</dbReference>
<dbReference type="HOGENOM" id="CLU_431458_0_0_1"/>
<organism evidence="6 7">
    <name type="scientific">Botryobasidium botryosum (strain FD-172 SS1)</name>
    <dbReference type="NCBI Taxonomy" id="930990"/>
    <lineage>
        <taxon>Eukaryota</taxon>
        <taxon>Fungi</taxon>
        <taxon>Dikarya</taxon>
        <taxon>Basidiomycota</taxon>
        <taxon>Agaricomycotina</taxon>
        <taxon>Agaricomycetes</taxon>
        <taxon>Cantharellales</taxon>
        <taxon>Botryobasidiaceae</taxon>
        <taxon>Botryobasidium</taxon>
    </lineage>
</organism>
<dbReference type="InterPro" id="IPR038765">
    <property type="entry name" value="Papain-like_cys_pep_sf"/>
</dbReference>
<evidence type="ECO:0000256" key="4">
    <source>
        <dbReference type="ARBA" id="ARBA00022807"/>
    </source>
</evidence>
<proteinExistence type="inferred from homology"/>
<reference evidence="7" key="1">
    <citation type="journal article" date="2014" name="Proc. Natl. Acad. Sci. U.S.A.">
        <title>Extensive sampling of basidiomycete genomes demonstrates inadequacy of the white-rot/brown-rot paradigm for wood decay fungi.</title>
        <authorList>
            <person name="Riley R."/>
            <person name="Salamov A.A."/>
            <person name="Brown D.W."/>
            <person name="Nagy L.G."/>
            <person name="Floudas D."/>
            <person name="Held B.W."/>
            <person name="Levasseur A."/>
            <person name="Lombard V."/>
            <person name="Morin E."/>
            <person name="Otillar R."/>
            <person name="Lindquist E.A."/>
            <person name="Sun H."/>
            <person name="LaButti K.M."/>
            <person name="Schmutz J."/>
            <person name="Jabbour D."/>
            <person name="Luo H."/>
            <person name="Baker S.E."/>
            <person name="Pisabarro A.G."/>
            <person name="Walton J.D."/>
            <person name="Blanchette R.A."/>
            <person name="Henrissat B."/>
            <person name="Martin F."/>
            <person name="Cullen D."/>
            <person name="Hibbett D.S."/>
            <person name="Grigoriev I.V."/>
        </authorList>
    </citation>
    <scope>NUCLEOTIDE SEQUENCE [LARGE SCALE GENOMIC DNA]</scope>
    <source>
        <strain evidence="7">FD-172 SS1</strain>
    </source>
</reference>
<dbReference type="EMBL" id="KL198182">
    <property type="protein sequence ID" value="KDQ05825.1"/>
    <property type="molecule type" value="Genomic_DNA"/>
</dbReference>
<dbReference type="Pfam" id="PF02902">
    <property type="entry name" value="Peptidase_C48"/>
    <property type="match status" value="1"/>
</dbReference>
<dbReference type="OrthoDB" id="3260096at2759"/>
<dbReference type="GO" id="GO:0016926">
    <property type="term" value="P:protein desumoylation"/>
    <property type="evidence" value="ECO:0007669"/>
    <property type="project" value="TreeGrafter"/>
</dbReference>
<dbReference type="GO" id="GO:0016929">
    <property type="term" value="F:deSUMOylase activity"/>
    <property type="evidence" value="ECO:0007669"/>
    <property type="project" value="TreeGrafter"/>
</dbReference>
<dbReference type="InterPro" id="IPR003653">
    <property type="entry name" value="Peptidase_C48_C"/>
</dbReference>